<comment type="caution">
    <text evidence="2">The sequence shown here is derived from an EMBL/GenBank/DDBJ whole genome shotgun (WGS) entry which is preliminary data.</text>
</comment>
<proteinExistence type="predicted"/>
<dbReference type="Proteomes" id="UP001445076">
    <property type="component" value="Unassembled WGS sequence"/>
</dbReference>
<organism evidence="2 3">
    <name type="scientific">Cherax quadricarinatus</name>
    <name type="common">Australian red claw crayfish</name>
    <dbReference type="NCBI Taxonomy" id="27406"/>
    <lineage>
        <taxon>Eukaryota</taxon>
        <taxon>Metazoa</taxon>
        <taxon>Ecdysozoa</taxon>
        <taxon>Arthropoda</taxon>
        <taxon>Crustacea</taxon>
        <taxon>Multicrustacea</taxon>
        <taxon>Malacostraca</taxon>
        <taxon>Eumalacostraca</taxon>
        <taxon>Eucarida</taxon>
        <taxon>Decapoda</taxon>
        <taxon>Pleocyemata</taxon>
        <taxon>Astacidea</taxon>
        <taxon>Parastacoidea</taxon>
        <taxon>Parastacidae</taxon>
        <taxon>Cherax</taxon>
    </lineage>
</organism>
<protein>
    <submittedName>
        <fullName evidence="2">Uncharacterized protein</fullName>
    </submittedName>
</protein>
<keyword evidence="1" id="KW-1133">Transmembrane helix</keyword>
<sequence>MNKSQISVGDKTGSQEEMWLTEVCKLKDLRNISVTIKSDPCCGRPSVSFCCFHGLRTQRTIRRWVWVSCLVAVGAAVLCIQGVMLARLKKQFDELEKLRLENVHALRF</sequence>
<reference evidence="2 3" key="1">
    <citation type="journal article" date="2024" name="BMC Genomics">
        <title>Genome assembly of redclaw crayfish (Cherax quadricarinatus) provides insights into its immune adaptation and hypoxia tolerance.</title>
        <authorList>
            <person name="Liu Z."/>
            <person name="Zheng J."/>
            <person name="Li H."/>
            <person name="Fang K."/>
            <person name="Wang S."/>
            <person name="He J."/>
            <person name="Zhou D."/>
            <person name="Weng S."/>
            <person name="Chi M."/>
            <person name="Gu Z."/>
            <person name="He J."/>
            <person name="Li F."/>
            <person name="Wang M."/>
        </authorList>
    </citation>
    <scope>NUCLEOTIDE SEQUENCE [LARGE SCALE GENOMIC DNA]</scope>
    <source>
        <strain evidence="2">ZL_2023a</strain>
    </source>
</reference>
<gene>
    <name evidence="2" type="ORF">OTU49_006025</name>
</gene>
<evidence type="ECO:0000313" key="2">
    <source>
        <dbReference type="EMBL" id="KAK8734115.1"/>
    </source>
</evidence>
<evidence type="ECO:0000256" key="1">
    <source>
        <dbReference type="SAM" id="Phobius"/>
    </source>
</evidence>
<accession>A0AAW0WPE8</accession>
<keyword evidence="3" id="KW-1185">Reference proteome</keyword>
<feature type="transmembrane region" description="Helical" evidence="1">
    <location>
        <begin position="64"/>
        <end position="86"/>
    </location>
</feature>
<keyword evidence="1" id="KW-0812">Transmembrane</keyword>
<dbReference type="EMBL" id="JARKIK010000051">
    <property type="protein sequence ID" value="KAK8734115.1"/>
    <property type="molecule type" value="Genomic_DNA"/>
</dbReference>
<evidence type="ECO:0000313" key="3">
    <source>
        <dbReference type="Proteomes" id="UP001445076"/>
    </source>
</evidence>
<keyword evidence="1" id="KW-0472">Membrane</keyword>
<dbReference type="AlphaFoldDB" id="A0AAW0WPE8"/>
<name>A0AAW0WPE8_CHEQU</name>